<dbReference type="AlphaFoldDB" id="A0A949N5N0"/>
<keyword evidence="2" id="KW-1185">Reference proteome</keyword>
<accession>A0A949N5N0</accession>
<gene>
    <name evidence="1" type="ORF">JGS22_011260</name>
</gene>
<organism evidence="1 2">
    <name type="scientific">Streptomyces tardus</name>
    <dbReference type="NCBI Taxonomy" id="2780544"/>
    <lineage>
        <taxon>Bacteria</taxon>
        <taxon>Bacillati</taxon>
        <taxon>Actinomycetota</taxon>
        <taxon>Actinomycetes</taxon>
        <taxon>Kitasatosporales</taxon>
        <taxon>Streptomycetaceae</taxon>
        <taxon>Streptomyces</taxon>
    </lineage>
</organism>
<comment type="caution">
    <text evidence="1">The sequence shown here is derived from an EMBL/GenBank/DDBJ whole genome shotgun (WGS) entry which is preliminary data.</text>
</comment>
<dbReference type="InterPro" id="IPR021373">
    <property type="entry name" value="DUF2993"/>
</dbReference>
<dbReference type="RefSeq" id="WP_211040308.1">
    <property type="nucleotide sequence ID" value="NZ_JAELVF020000001.1"/>
</dbReference>
<protein>
    <submittedName>
        <fullName evidence="1">DUF2993 domain-containing protein</fullName>
    </submittedName>
</protein>
<sequence length="235" mass="24851">MRALRITLIVLLVFGGLFVGADRISVGLVEDRLAEKLKASQGASEAQVSINGFPFLTQVATKELDDVEAKLTGVTTSDGEKALRVSEFELRARNIEVGGNFSSGVARTAEGTAYLTYEDLSAAAEEGVTVSWGGAAEEGEAKVKVTGSIELPLVGREVERSTTSTVSVENGDTVRLHADAIPGSDLPGIEDIVRKKIDYTRKINGLPAGVELNGVRATKQGVEITFSGEKVNVTE</sequence>
<dbReference type="Pfam" id="PF11209">
    <property type="entry name" value="LmeA"/>
    <property type="match status" value="1"/>
</dbReference>
<dbReference type="Proteomes" id="UP000694501">
    <property type="component" value="Unassembled WGS sequence"/>
</dbReference>
<evidence type="ECO:0000313" key="1">
    <source>
        <dbReference type="EMBL" id="MBU7598177.1"/>
    </source>
</evidence>
<evidence type="ECO:0000313" key="2">
    <source>
        <dbReference type="Proteomes" id="UP000694501"/>
    </source>
</evidence>
<dbReference type="EMBL" id="JAELVF020000001">
    <property type="protein sequence ID" value="MBU7598177.1"/>
    <property type="molecule type" value="Genomic_DNA"/>
</dbReference>
<name>A0A949N5N0_9ACTN</name>
<proteinExistence type="predicted"/>
<reference evidence="1" key="1">
    <citation type="submission" date="2021-06" db="EMBL/GenBank/DDBJ databases">
        <title>Sequencing of actinobacteria type strains.</title>
        <authorList>
            <person name="Nguyen G.-S."/>
            <person name="Wentzel A."/>
        </authorList>
    </citation>
    <scope>NUCLEOTIDE SEQUENCE</scope>
    <source>
        <strain evidence="1">P38-E01</strain>
    </source>
</reference>